<dbReference type="Proteomes" id="UP001501747">
    <property type="component" value="Unassembled WGS sequence"/>
</dbReference>
<dbReference type="Gene3D" id="3.40.50.10320">
    <property type="entry name" value="LmbE-like"/>
    <property type="match status" value="1"/>
</dbReference>
<proteinExistence type="predicted"/>
<dbReference type="PANTHER" id="PTHR12993:SF30">
    <property type="entry name" value="N-ACETYL-ALPHA-D-GLUCOSAMINYL L-MALATE DEACETYLASE 1"/>
    <property type="match status" value="1"/>
</dbReference>
<dbReference type="InterPro" id="IPR024078">
    <property type="entry name" value="LmbE-like_dom_sf"/>
</dbReference>
<comment type="caution">
    <text evidence="2">The sequence shown here is derived from an EMBL/GenBank/DDBJ whole genome shotgun (WGS) entry which is preliminary data.</text>
</comment>
<gene>
    <name evidence="2" type="ORF">GCM10022247_47440</name>
</gene>
<dbReference type="Pfam" id="PF02585">
    <property type="entry name" value="PIG-L"/>
    <property type="match status" value="1"/>
</dbReference>
<evidence type="ECO:0000313" key="2">
    <source>
        <dbReference type="EMBL" id="GAA4018414.1"/>
    </source>
</evidence>
<dbReference type="InterPro" id="IPR003737">
    <property type="entry name" value="GlcNAc_PI_deacetylase-related"/>
</dbReference>
<name>A0ABP7SYV3_9PSEU</name>
<accession>A0ABP7SYV3</accession>
<dbReference type="EMBL" id="BAABAL010000017">
    <property type="protein sequence ID" value="GAA4018414.1"/>
    <property type="molecule type" value="Genomic_DNA"/>
</dbReference>
<dbReference type="PANTHER" id="PTHR12993">
    <property type="entry name" value="N-ACETYLGLUCOSAMINYL-PHOSPHATIDYLINOSITOL DE-N-ACETYLASE-RELATED"/>
    <property type="match status" value="1"/>
</dbReference>
<sequence>MISLVPERFGSVVVLGAHCDDIAIGAGGTLLAACAASPGLRVTALVLSGSGTKREEEERAALEAFCPGANLDVEVLDLPDGRMPAHWDRAKQALESLARKVSPDVVIGPAKHDAHQDHRTLAQLVTTAFRDQLVLGYEIIKWDSDQVQPVAFVPLAPSVALRKAELLDAHYPSQRGRDWFDAETFLGLARMRGVQCRARYAEAFFVDKVVLGWGEG</sequence>
<protein>
    <submittedName>
        <fullName evidence="2">PIG-L family deacetylase</fullName>
    </submittedName>
</protein>
<dbReference type="SUPFAM" id="SSF102588">
    <property type="entry name" value="LmbE-like"/>
    <property type="match status" value="1"/>
</dbReference>
<keyword evidence="1" id="KW-0862">Zinc</keyword>
<evidence type="ECO:0000313" key="3">
    <source>
        <dbReference type="Proteomes" id="UP001501747"/>
    </source>
</evidence>
<reference evidence="3" key="1">
    <citation type="journal article" date="2019" name="Int. J. Syst. Evol. Microbiol.">
        <title>The Global Catalogue of Microorganisms (GCM) 10K type strain sequencing project: providing services to taxonomists for standard genome sequencing and annotation.</title>
        <authorList>
            <consortium name="The Broad Institute Genomics Platform"/>
            <consortium name="The Broad Institute Genome Sequencing Center for Infectious Disease"/>
            <person name="Wu L."/>
            <person name="Ma J."/>
        </authorList>
    </citation>
    <scope>NUCLEOTIDE SEQUENCE [LARGE SCALE GENOMIC DNA]</scope>
    <source>
        <strain evidence="3">JCM 17342</strain>
    </source>
</reference>
<dbReference type="RefSeq" id="WP_344878435.1">
    <property type="nucleotide sequence ID" value="NZ_BAABAL010000017.1"/>
</dbReference>
<evidence type="ECO:0000256" key="1">
    <source>
        <dbReference type="ARBA" id="ARBA00022833"/>
    </source>
</evidence>
<keyword evidence="3" id="KW-1185">Reference proteome</keyword>
<organism evidence="2 3">
    <name type="scientific">Allokutzneria multivorans</name>
    <dbReference type="NCBI Taxonomy" id="1142134"/>
    <lineage>
        <taxon>Bacteria</taxon>
        <taxon>Bacillati</taxon>
        <taxon>Actinomycetota</taxon>
        <taxon>Actinomycetes</taxon>
        <taxon>Pseudonocardiales</taxon>
        <taxon>Pseudonocardiaceae</taxon>
        <taxon>Allokutzneria</taxon>
    </lineage>
</organism>